<name>A0A9W8MA81_9AGAR</name>
<feature type="non-terminal residue" evidence="2">
    <location>
        <position position="271"/>
    </location>
</feature>
<accession>A0A9W8MA81</accession>
<evidence type="ECO:0000313" key="3">
    <source>
        <dbReference type="Proteomes" id="UP001140091"/>
    </source>
</evidence>
<dbReference type="AlphaFoldDB" id="A0A9W8MA81"/>
<comment type="caution">
    <text evidence="2">The sequence shown here is derived from an EMBL/GenBank/DDBJ whole genome shotgun (WGS) entry which is preliminary data.</text>
</comment>
<evidence type="ECO:0000256" key="1">
    <source>
        <dbReference type="SAM" id="MobiDB-lite"/>
    </source>
</evidence>
<sequence length="271" mass="30237">MLHFDLRVAGFADIESLRIQKEGNFEELARKGGWYEEDSTEPVKLSDSEIQADGWDTFEAEALAFKDESINIQRRAQLFVTLPKVFVPGSSSSKAEHRRQASEDTAVAGSGSQLGSSRKRWFLSSRRHERYVSPQPERDKPDNVIEEERKKKRVKRVSVLFFDEAHKLPHLIPSSQTMQTLLDPTLVLTKQDRLCPVAHATSNPIGAAGFRMYQATSANGTQQSLHHAAMMHMGMGITVSPPIASFTPYEGVGTAPEFSPMQPCRGLRVVV</sequence>
<dbReference type="EMBL" id="JANBPK010001493">
    <property type="protein sequence ID" value="KAJ2922402.1"/>
    <property type="molecule type" value="Genomic_DNA"/>
</dbReference>
<proteinExistence type="predicted"/>
<keyword evidence="3" id="KW-1185">Reference proteome</keyword>
<evidence type="ECO:0000313" key="2">
    <source>
        <dbReference type="EMBL" id="KAJ2922402.1"/>
    </source>
</evidence>
<gene>
    <name evidence="2" type="ORF">H1R20_g14693</name>
</gene>
<organism evidence="2 3">
    <name type="scientific">Candolleomyces eurysporus</name>
    <dbReference type="NCBI Taxonomy" id="2828524"/>
    <lineage>
        <taxon>Eukaryota</taxon>
        <taxon>Fungi</taxon>
        <taxon>Dikarya</taxon>
        <taxon>Basidiomycota</taxon>
        <taxon>Agaricomycotina</taxon>
        <taxon>Agaricomycetes</taxon>
        <taxon>Agaricomycetidae</taxon>
        <taxon>Agaricales</taxon>
        <taxon>Agaricineae</taxon>
        <taxon>Psathyrellaceae</taxon>
        <taxon>Candolleomyces</taxon>
    </lineage>
</organism>
<protein>
    <submittedName>
        <fullName evidence="2">Uncharacterized protein</fullName>
    </submittedName>
</protein>
<feature type="region of interest" description="Disordered" evidence="1">
    <location>
        <begin position="90"/>
        <end position="113"/>
    </location>
</feature>
<reference evidence="2" key="1">
    <citation type="submission" date="2022-06" db="EMBL/GenBank/DDBJ databases">
        <title>Genome Sequence of Candolleomyces eurysporus.</title>
        <authorList>
            <person name="Buettner E."/>
        </authorList>
    </citation>
    <scope>NUCLEOTIDE SEQUENCE</scope>
    <source>
        <strain evidence="2">VTCC 930004</strain>
    </source>
</reference>
<dbReference type="OrthoDB" id="2150628at2759"/>
<dbReference type="Proteomes" id="UP001140091">
    <property type="component" value="Unassembled WGS sequence"/>
</dbReference>